<organism evidence="1 2">
    <name type="scientific">Aureobasidium uvarum</name>
    <dbReference type="NCBI Taxonomy" id="2773716"/>
    <lineage>
        <taxon>Eukaryota</taxon>
        <taxon>Fungi</taxon>
        <taxon>Dikarya</taxon>
        <taxon>Ascomycota</taxon>
        <taxon>Pezizomycotina</taxon>
        <taxon>Dothideomycetes</taxon>
        <taxon>Dothideomycetidae</taxon>
        <taxon>Dothideales</taxon>
        <taxon>Saccotheciaceae</taxon>
        <taxon>Aureobasidium</taxon>
    </lineage>
</organism>
<dbReference type="OrthoDB" id="3824282at2759"/>
<evidence type="ECO:0000313" key="1">
    <source>
        <dbReference type="EMBL" id="CAD0107978.1"/>
    </source>
</evidence>
<dbReference type="Proteomes" id="UP000745764">
    <property type="component" value="Unassembled WGS sequence"/>
</dbReference>
<proteinExistence type="predicted"/>
<gene>
    <name evidence="1" type="ORF">AWRI4620_LOCUS2233</name>
</gene>
<name>A0A9N8PPK5_9PEZI</name>
<comment type="caution">
    <text evidence="1">The sequence shown here is derived from an EMBL/GenBank/DDBJ whole genome shotgun (WGS) entry which is preliminary data.</text>
</comment>
<accession>A0A9N8PPK5</accession>
<dbReference type="EMBL" id="CAINUL010000002">
    <property type="protein sequence ID" value="CAD0107978.1"/>
    <property type="molecule type" value="Genomic_DNA"/>
</dbReference>
<dbReference type="AlphaFoldDB" id="A0A9N8PPK5"/>
<reference evidence="1" key="1">
    <citation type="submission" date="2020-06" db="EMBL/GenBank/DDBJ databases">
        <authorList>
            <person name="Onetto C."/>
        </authorList>
    </citation>
    <scope>NUCLEOTIDE SEQUENCE</scope>
</reference>
<keyword evidence="2" id="KW-1185">Reference proteome</keyword>
<sequence>MTSSIPDKKHHMRMINTLEEYDFLTAIDPATLEPWQQEYQEERVKELELEAGIRSKLPYEIKKMIYRHLIPDFEPIDITRSENRVAPAYYTDPHAEFDYWRLTPFVYPTDNVYDAVPCMNAQKFVENILLDPNHTARLHTLDPPKQITFEVLIGWDFDPVFLPQISLGNVESLFDFLHVLGGNINHVKLKFMFKDTRVAYDTSPSSKKEIAPDNRGRLRIMKSKILDLLQTAMNRYRALLETPSTVSPMQKWGRYLDFQHATDVTTTDQEKYKQVRVWMADSCSDLLDDMWNSGYGRRAGFIKCHMLEAFRMPQEYYDRDAMVVLYRQNMGIPCLPLNKSLYFP</sequence>
<evidence type="ECO:0000313" key="2">
    <source>
        <dbReference type="Proteomes" id="UP000745764"/>
    </source>
</evidence>
<protein>
    <submittedName>
        <fullName evidence="1">Uncharacterized protein</fullName>
    </submittedName>
</protein>